<evidence type="ECO:0000313" key="3">
    <source>
        <dbReference type="EMBL" id="GAA0660583.1"/>
    </source>
</evidence>
<feature type="transmembrane region" description="Helical" evidence="1">
    <location>
        <begin position="43"/>
        <end position="61"/>
    </location>
</feature>
<comment type="caution">
    <text evidence="3">The sequence shown here is derived from an EMBL/GenBank/DDBJ whole genome shotgun (WGS) entry which is preliminary data.</text>
</comment>
<organism evidence="3 4">
    <name type="scientific">Natronoarchaeum mannanilyticum</name>
    <dbReference type="NCBI Taxonomy" id="926360"/>
    <lineage>
        <taxon>Archaea</taxon>
        <taxon>Methanobacteriati</taxon>
        <taxon>Methanobacteriota</taxon>
        <taxon>Stenosarchaea group</taxon>
        <taxon>Halobacteria</taxon>
        <taxon>Halobacteriales</taxon>
        <taxon>Natronoarchaeaceae</taxon>
    </lineage>
</organism>
<dbReference type="PANTHER" id="PTHR22911:SF76">
    <property type="entry name" value="EAMA DOMAIN-CONTAINING PROTEIN"/>
    <property type="match status" value="1"/>
</dbReference>
<dbReference type="SUPFAM" id="SSF103481">
    <property type="entry name" value="Multidrug resistance efflux transporter EmrE"/>
    <property type="match status" value="2"/>
</dbReference>
<feature type="transmembrane region" description="Helical" evidence="1">
    <location>
        <begin position="99"/>
        <end position="123"/>
    </location>
</feature>
<feature type="transmembrane region" description="Helical" evidence="1">
    <location>
        <begin position="253"/>
        <end position="273"/>
    </location>
</feature>
<keyword evidence="1" id="KW-1133">Transmembrane helix</keyword>
<feature type="transmembrane region" description="Helical" evidence="1">
    <location>
        <begin position="191"/>
        <end position="212"/>
    </location>
</feature>
<dbReference type="PANTHER" id="PTHR22911">
    <property type="entry name" value="ACYL-MALONYL CONDENSING ENZYME-RELATED"/>
    <property type="match status" value="1"/>
</dbReference>
<feature type="transmembrane region" description="Helical" evidence="1">
    <location>
        <begin position="224"/>
        <end position="246"/>
    </location>
</feature>
<feature type="transmembrane region" description="Helical" evidence="1">
    <location>
        <begin position="160"/>
        <end position="179"/>
    </location>
</feature>
<sequence length="314" mass="32135">MSGDVSDWADDRVPPMAALAVAVAAVSTAAILVRWSGAAASVAAFYRVLFTLALVAPFALGRRRGEFRRLSRRDAASAVVAGVALALHFAAWFESLALTTVAASVTLVQTQPIFVALGAYLLLGEFVDRRIALGIGVTVCGAVVMSVADPDASVAVAGEARVGNALAVVGAVMAAVYFLAGRSIRQRVSLFPYVTVVYATCAATLLGIVLAQGNPLLAYPAREWLLFLGLAVGPGVLGHTVLNWALEHVRSTVVSVSLLGEPVGSTLLALLLLSEVPPPVTLVGGAVVLAGIYVTSTARRGDAAASSASNASGE</sequence>
<feature type="transmembrane region" description="Helical" evidence="1">
    <location>
        <begin position="279"/>
        <end position="296"/>
    </location>
</feature>
<dbReference type="EMBL" id="BAAADV010000001">
    <property type="protein sequence ID" value="GAA0660583.1"/>
    <property type="molecule type" value="Genomic_DNA"/>
</dbReference>
<accession>A0AAV3T5B1</accession>
<keyword evidence="4" id="KW-1185">Reference proteome</keyword>
<gene>
    <name evidence="3" type="ORF">GCM10009020_00760</name>
</gene>
<feature type="transmembrane region" description="Helical" evidence="1">
    <location>
        <begin position="73"/>
        <end position="93"/>
    </location>
</feature>
<feature type="transmembrane region" description="Helical" evidence="1">
    <location>
        <begin position="16"/>
        <end position="37"/>
    </location>
</feature>
<evidence type="ECO:0000313" key="4">
    <source>
        <dbReference type="Proteomes" id="UP001500420"/>
    </source>
</evidence>
<proteinExistence type="predicted"/>
<feature type="domain" description="EamA" evidence="2">
    <location>
        <begin position="17"/>
        <end position="146"/>
    </location>
</feature>
<dbReference type="AlphaFoldDB" id="A0AAV3T5B1"/>
<evidence type="ECO:0000256" key="1">
    <source>
        <dbReference type="SAM" id="Phobius"/>
    </source>
</evidence>
<protein>
    <submittedName>
        <fullName evidence="3">DMT family transporter</fullName>
    </submittedName>
</protein>
<dbReference type="Proteomes" id="UP001500420">
    <property type="component" value="Unassembled WGS sequence"/>
</dbReference>
<feature type="domain" description="EamA" evidence="2">
    <location>
        <begin position="163"/>
        <end position="296"/>
    </location>
</feature>
<dbReference type="GO" id="GO:0016020">
    <property type="term" value="C:membrane"/>
    <property type="evidence" value="ECO:0007669"/>
    <property type="project" value="InterPro"/>
</dbReference>
<name>A0AAV3T5B1_9EURY</name>
<keyword evidence="1" id="KW-0472">Membrane</keyword>
<keyword evidence="1" id="KW-0812">Transmembrane</keyword>
<evidence type="ECO:0000259" key="2">
    <source>
        <dbReference type="Pfam" id="PF00892"/>
    </source>
</evidence>
<reference evidence="3 4" key="1">
    <citation type="journal article" date="2019" name="Int. J. Syst. Evol. Microbiol.">
        <title>The Global Catalogue of Microorganisms (GCM) 10K type strain sequencing project: providing services to taxonomists for standard genome sequencing and annotation.</title>
        <authorList>
            <consortium name="The Broad Institute Genomics Platform"/>
            <consortium name="The Broad Institute Genome Sequencing Center for Infectious Disease"/>
            <person name="Wu L."/>
            <person name="Ma J."/>
        </authorList>
    </citation>
    <scope>NUCLEOTIDE SEQUENCE [LARGE SCALE GENOMIC DNA]</scope>
    <source>
        <strain evidence="3 4">JCM 16328</strain>
    </source>
</reference>
<dbReference type="InterPro" id="IPR037185">
    <property type="entry name" value="EmrE-like"/>
</dbReference>
<dbReference type="Pfam" id="PF00892">
    <property type="entry name" value="EamA"/>
    <property type="match status" value="2"/>
</dbReference>
<dbReference type="InterPro" id="IPR000620">
    <property type="entry name" value="EamA_dom"/>
</dbReference>
<feature type="transmembrane region" description="Helical" evidence="1">
    <location>
        <begin position="130"/>
        <end position="148"/>
    </location>
</feature>